<reference evidence="1 2" key="1">
    <citation type="submission" date="2018-02" db="EMBL/GenBank/DDBJ databases">
        <title>Genome sequence of the basidiomycete white-rot fungus Phlebia centrifuga.</title>
        <authorList>
            <person name="Granchi Z."/>
            <person name="Peng M."/>
            <person name="de Vries R.P."/>
            <person name="Hilden K."/>
            <person name="Makela M.R."/>
            <person name="Grigoriev I."/>
            <person name="Riley R."/>
        </authorList>
    </citation>
    <scope>NUCLEOTIDE SEQUENCE [LARGE SCALE GENOMIC DNA]</scope>
    <source>
        <strain evidence="1 2">FBCC195</strain>
    </source>
</reference>
<sequence length="168" mass="19306">MKGWIRGAYDNTLRLDPLSPIGACLLSLSLLSERPSDVDIRTEWLSLWSRMGDAVRKYASLAETSSAENCELATECLLRLHRYEADEAFLENEDEDQRYSRWLDGFRVEDSLFPDSLIEGLQSFIPADEYGRFRRVRRICDLKSSVKELSETEECVVSTEQKTGKVLE</sequence>
<keyword evidence="2" id="KW-1185">Reference proteome</keyword>
<dbReference type="AlphaFoldDB" id="A0A2R6RZC6"/>
<organism evidence="1 2">
    <name type="scientific">Hermanssonia centrifuga</name>
    <dbReference type="NCBI Taxonomy" id="98765"/>
    <lineage>
        <taxon>Eukaryota</taxon>
        <taxon>Fungi</taxon>
        <taxon>Dikarya</taxon>
        <taxon>Basidiomycota</taxon>
        <taxon>Agaricomycotina</taxon>
        <taxon>Agaricomycetes</taxon>
        <taxon>Polyporales</taxon>
        <taxon>Meruliaceae</taxon>
        <taxon>Hermanssonia</taxon>
    </lineage>
</organism>
<protein>
    <submittedName>
        <fullName evidence="1">Uncharacterized protein</fullName>
    </submittedName>
</protein>
<dbReference type="EMBL" id="MLYV02000135">
    <property type="protein sequence ID" value="PSS35378.1"/>
    <property type="molecule type" value="Genomic_DNA"/>
</dbReference>
<dbReference type="Proteomes" id="UP000186601">
    <property type="component" value="Unassembled WGS sequence"/>
</dbReference>
<evidence type="ECO:0000313" key="1">
    <source>
        <dbReference type="EMBL" id="PSS35378.1"/>
    </source>
</evidence>
<name>A0A2R6RZC6_9APHY</name>
<comment type="caution">
    <text evidence="1">The sequence shown here is derived from an EMBL/GenBank/DDBJ whole genome shotgun (WGS) entry which is preliminary data.</text>
</comment>
<accession>A0A2R6RZC6</accession>
<gene>
    <name evidence="1" type="ORF">PHLCEN_2v1673</name>
</gene>
<dbReference type="OrthoDB" id="10682969at2759"/>
<evidence type="ECO:0000313" key="2">
    <source>
        <dbReference type="Proteomes" id="UP000186601"/>
    </source>
</evidence>
<proteinExistence type="predicted"/>